<dbReference type="AlphaFoldDB" id="A0A5N8X2L9"/>
<keyword evidence="4" id="KW-0804">Transcription</keyword>
<dbReference type="PROSITE" id="PS50931">
    <property type="entry name" value="HTH_LYSR"/>
    <property type="match status" value="1"/>
</dbReference>
<dbReference type="Pfam" id="PF00126">
    <property type="entry name" value="HTH_1"/>
    <property type="match status" value="1"/>
</dbReference>
<dbReference type="EMBL" id="VMNX01000220">
    <property type="protein sequence ID" value="MPY53821.1"/>
    <property type="molecule type" value="Genomic_DNA"/>
</dbReference>
<evidence type="ECO:0000313" key="6">
    <source>
        <dbReference type="EMBL" id="MPY53821.1"/>
    </source>
</evidence>
<evidence type="ECO:0000256" key="2">
    <source>
        <dbReference type="ARBA" id="ARBA00023015"/>
    </source>
</evidence>
<comment type="similarity">
    <text evidence="1">Belongs to the LysR transcriptional regulatory family.</text>
</comment>
<dbReference type="RefSeq" id="WP_152867915.1">
    <property type="nucleotide sequence ID" value="NZ_VMNX01000220.1"/>
</dbReference>
<dbReference type="InterPro" id="IPR036390">
    <property type="entry name" value="WH_DNA-bd_sf"/>
</dbReference>
<keyword evidence="3" id="KW-0238">DNA-binding</keyword>
<evidence type="ECO:0000256" key="1">
    <source>
        <dbReference type="ARBA" id="ARBA00009437"/>
    </source>
</evidence>
<dbReference type="FunFam" id="1.10.10.10:FF:000001">
    <property type="entry name" value="LysR family transcriptional regulator"/>
    <property type="match status" value="1"/>
</dbReference>
<proteinExistence type="inferred from homology"/>
<dbReference type="PRINTS" id="PR00039">
    <property type="entry name" value="HTHLYSR"/>
</dbReference>
<feature type="domain" description="HTH lysR-type" evidence="5">
    <location>
        <begin position="4"/>
        <end position="61"/>
    </location>
</feature>
<organism evidence="6 7">
    <name type="scientific">Streptomyces acidicola</name>
    <dbReference type="NCBI Taxonomy" id="2596892"/>
    <lineage>
        <taxon>Bacteria</taxon>
        <taxon>Bacillati</taxon>
        <taxon>Actinomycetota</taxon>
        <taxon>Actinomycetes</taxon>
        <taxon>Kitasatosporales</taxon>
        <taxon>Streptomycetaceae</taxon>
        <taxon>Streptomyces</taxon>
    </lineage>
</organism>
<dbReference type="Pfam" id="PF03466">
    <property type="entry name" value="LysR_substrate"/>
    <property type="match status" value="1"/>
</dbReference>
<sequence>MADVTLVGLRVVREVAATGSFSEAAASLGYTQSAVSRQVKVVESAVGAALFERRARGVAPTQAGVAFARHAADVLSGIDAAVREVSALSQHITGCVTVGATPAAAVALAPRALAQLADEHPHVTVGFVEDSTPSLLRQLRSHRLDIAVVGVCAGPQERDLDGLRQETLLEDDLRVALPRHHPLATRHTVRADELRHDSWIVENATGDTPYYGAWPTLVRPTVTHQAREWSTRLGMVAAGLGVCLLPGMAVPSAPAGVRIIRVEDRHWQGRATLAVTNEQRSAEADAAVAALRQQASELR</sequence>
<keyword evidence="2" id="KW-0805">Transcription regulation</keyword>
<evidence type="ECO:0000259" key="5">
    <source>
        <dbReference type="PROSITE" id="PS50931"/>
    </source>
</evidence>
<evidence type="ECO:0000256" key="4">
    <source>
        <dbReference type="ARBA" id="ARBA00023163"/>
    </source>
</evidence>
<dbReference type="GO" id="GO:0003700">
    <property type="term" value="F:DNA-binding transcription factor activity"/>
    <property type="evidence" value="ECO:0007669"/>
    <property type="project" value="InterPro"/>
</dbReference>
<dbReference type="SUPFAM" id="SSF53850">
    <property type="entry name" value="Periplasmic binding protein-like II"/>
    <property type="match status" value="1"/>
</dbReference>
<accession>A0A5N8X2L9</accession>
<dbReference type="Gene3D" id="1.10.10.10">
    <property type="entry name" value="Winged helix-like DNA-binding domain superfamily/Winged helix DNA-binding domain"/>
    <property type="match status" value="1"/>
</dbReference>
<gene>
    <name evidence="6" type="ORF">FPZ41_36765</name>
</gene>
<dbReference type="PANTHER" id="PTHR30346">
    <property type="entry name" value="TRANSCRIPTIONAL DUAL REGULATOR HCAR-RELATED"/>
    <property type="match status" value="1"/>
</dbReference>
<evidence type="ECO:0000313" key="7">
    <source>
        <dbReference type="Proteomes" id="UP000373149"/>
    </source>
</evidence>
<comment type="caution">
    <text evidence="6">The sequence shown here is derived from an EMBL/GenBank/DDBJ whole genome shotgun (WGS) entry which is preliminary data.</text>
</comment>
<dbReference type="Gene3D" id="3.40.190.10">
    <property type="entry name" value="Periplasmic binding protein-like II"/>
    <property type="match status" value="2"/>
</dbReference>
<reference evidence="6 7" key="1">
    <citation type="submission" date="2019-09" db="EMBL/GenBank/DDBJ databases">
        <authorList>
            <person name="Duangmal K."/>
            <person name="Teo W.F.A."/>
            <person name="Lipun K."/>
        </authorList>
    </citation>
    <scope>NUCLEOTIDE SEQUENCE [LARGE SCALE GENOMIC DNA]</scope>
    <source>
        <strain evidence="6 7">K1PN6</strain>
    </source>
</reference>
<dbReference type="GO" id="GO:0032993">
    <property type="term" value="C:protein-DNA complex"/>
    <property type="evidence" value="ECO:0007669"/>
    <property type="project" value="TreeGrafter"/>
</dbReference>
<evidence type="ECO:0000256" key="3">
    <source>
        <dbReference type="ARBA" id="ARBA00023125"/>
    </source>
</evidence>
<dbReference type="GO" id="GO:0003677">
    <property type="term" value="F:DNA binding"/>
    <property type="evidence" value="ECO:0007669"/>
    <property type="project" value="UniProtKB-KW"/>
</dbReference>
<dbReference type="InterPro" id="IPR000847">
    <property type="entry name" value="LysR_HTH_N"/>
</dbReference>
<dbReference type="PANTHER" id="PTHR30346:SF29">
    <property type="entry name" value="LYSR SUBSTRATE-BINDING"/>
    <property type="match status" value="1"/>
</dbReference>
<dbReference type="InterPro" id="IPR005119">
    <property type="entry name" value="LysR_subst-bd"/>
</dbReference>
<keyword evidence="7" id="KW-1185">Reference proteome</keyword>
<dbReference type="Proteomes" id="UP000373149">
    <property type="component" value="Unassembled WGS sequence"/>
</dbReference>
<protein>
    <submittedName>
        <fullName evidence="6">LysR family transcriptional regulator</fullName>
    </submittedName>
</protein>
<dbReference type="SUPFAM" id="SSF46785">
    <property type="entry name" value="Winged helix' DNA-binding domain"/>
    <property type="match status" value="1"/>
</dbReference>
<dbReference type="InterPro" id="IPR036388">
    <property type="entry name" value="WH-like_DNA-bd_sf"/>
</dbReference>
<name>A0A5N8X2L9_9ACTN</name>